<dbReference type="InterPro" id="IPR036388">
    <property type="entry name" value="WH-like_DNA-bd_sf"/>
</dbReference>
<evidence type="ECO:0000313" key="7">
    <source>
        <dbReference type="Proteomes" id="UP000730482"/>
    </source>
</evidence>
<protein>
    <submittedName>
        <fullName evidence="6">Helix-turn-helix transcriptional regulator</fullName>
    </submittedName>
</protein>
<dbReference type="PANTHER" id="PTHR33204">
    <property type="entry name" value="TRANSCRIPTIONAL REGULATOR, MARR FAMILY"/>
    <property type="match status" value="1"/>
</dbReference>
<evidence type="ECO:0000259" key="5">
    <source>
        <dbReference type="PROSITE" id="PS51118"/>
    </source>
</evidence>
<dbReference type="EMBL" id="JAAFYZ010000004">
    <property type="protein sequence ID" value="MBS2545649.1"/>
    <property type="molecule type" value="Genomic_DNA"/>
</dbReference>
<comment type="caution">
    <text evidence="6">The sequence shown here is derived from an EMBL/GenBank/DDBJ whole genome shotgun (WGS) entry which is preliminary data.</text>
</comment>
<dbReference type="Proteomes" id="UP000730482">
    <property type="component" value="Unassembled WGS sequence"/>
</dbReference>
<reference evidence="6 7" key="1">
    <citation type="submission" date="2020-02" db="EMBL/GenBank/DDBJ databases">
        <title>Acidophilic actinobacteria isolated from forest soil.</title>
        <authorList>
            <person name="Golinska P."/>
        </authorList>
    </citation>
    <scope>NUCLEOTIDE SEQUENCE [LARGE SCALE GENOMIC DNA]</scope>
    <source>
        <strain evidence="6 7">NL8</strain>
    </source>
</reference>
<dbReference type="Gene3D" id="1.10.10.10">
    <property type="entry name" value="Winged helix-like DNA-binding domain superfamily/Winged helix DNA-binding domain"/>
    <property type="match status" value="1"/>
</dbReference>
<dbReference type="RefSeq" id="WP_212007310.1">
    <property type="nucleotide sequence ID" value="NZ_JAAFYZ010000004.1"/>
</dbReference>
<dbReference type="PANTHER" id="PTHR33204:SF18">
    <property type="entry name" value="TRANSCRIPTIONAL REGULATORY PROTEIN"/>
    <property type="match status" value="1"/>
</dbReference>
<keyword evidence="7" id="KW-1185">Reference proteome</keyword>
<evidence type="ECO:0000313" key="6">
    <source>
        <dbReference type="EMBL" id="MBS2545649.1"/>
    </source>
</evidence>
<feature type="domain" description="HTH hxlR-type" evidence="5">
    <location>
        <begin position="12"/>
        <end position="109"/>
    </location>
</feature>
<evidence type="ECO:0000256" key="1">
    <source>
        <dbReference type="ARBA" id="ARBA00023015"/>
    </source>
</evidence>
<evidence type="ECO:0000256" key="4">
    <source>
        <dbReference type="SAM" id="MobiDB-lite"/>
    </source>
</evidence>
<keyword evidence="1" id="KW-0805">Transcription regulation</keyword>
<name>A0ABS5KH91_9ACTN</name>
<keyword evidence="2" id="KW-0238">DNA-binding</keyword>
<dbReference type="SUPFAM" id="SSF46785">
    <property type="entry name" value="Winged helix' DNA-binding domain"/>
    <property type="match status" value="1"/>
</dbReference>
<evidence type="ECO:0000256" key="2">
    <source>
        <dbReference type="ARBA" id="ARBA00023125"/>
    </source>
</evidence>
<dbReference type="InterPro" id="IPR002577">
    <property type="entry name" value="HTH_HxlR"/>
</dbReference>
<keyword evidence="3" id="KW-0804">Transcription</keyword>
<gene>
    <name evidence="6" type="ORF">KGQ19_02080</name>
</gene>
<proteinExistence type="predicted"/>
<dbReference type="InterPro" id="IPR036390">
    <property type="entry name" value="WH_DNA-bd_sf"/>
</dbReference>
<organism evidence="6 7">
    <name type="scientific">Catenulispora pinistramenti</name>
    <dbReference type="NCBI Taxonomy" id="2705254"/>
    <lineage>
        <taxon>Bacteria</taxon>
        <taxon>Bacillati</taxon>
        <taxon>Actinomycetota</taxon>
        <taxon>Actinomycetes</taxon>
        <taxon>Catenulisporales</taxon>
        <taxon>Catenulisporaceae</taxon>
        <taxon>Catenulispora</taxon>
    </lineage>
</organism>
<dbReference type="PROSITE" id="PS51118">
    <property type="entry name" value="HTH_HXLR"/>
    <property type="match status" value="1"/>
</dbReference>
<feature type="region of interest" description="Disordered" evidence="4">
    <location>
        <begin position="139"/>
        <end position="158"/>
    </location>
</feature>
<dbReference type="Pfam" id="PF01638">
    <property type="entry name" value="HxlR"/>
    <property type="match status" value="1"/>
</dbReference>
<sequence length="172" mass="18489">MPRTTDFSAIVCSIARAADVVGPSWVPLILRDVYCGITRFEDLRADLGVARAVLSARLTQLVGDGLLEQVAYQESPLRHEYRLTPMGLDLIPVLMALMAWGDRWLDGGDGAPMALRHQACGQAMTPTVACDRCGEPLAADSVDPEPGPGGQEGPGTALIGSVVMRRYRDQRA</sequence>
<evidence type="ECO:0000256" key="3">
    <source>
        <dbReference type="ARBA" id="ARBA00023163"/>
    </source>
</evidence>
<accession>A0ABS5KH91</accession>